<organism evidence="5 6">
    <name type="scientific">Paenibacillus barengoltzii J12</name>
    <dbReference type="NCBI Taxonomy" id="935846"/>
    <lineage>
        <taxon>Bacteria</taxon>
        <taxon>Bacillati</taxon>
        <taxon>Bacillota</taxon>
        <taxon>Bacilli</taxon>
        <taxon>Bacillales</taxon>
        <taxon>Paenibacillaceae</taxon>
        <taxon>Paenibacillus</taxon>
    </lineage>
</organism>
<evidence type="ECO:0000256" key="1">
    <source>
        <dbReference type="ARBA" id="ARBA00023015"/>
    </source>
</evidence>
<keyword evidence="2 5" id="KW-0238">DNA-binding</keyword>
<dbReference type="RefSeq" id="WP_085170659.1">
    <property type="nucleotide sequence ID" value="NZ_FXAE01000036.1"/>
</dbReference>
<protein>
    <submittedName>
        <fullName evidence="5">AraC-type DNA-binding protein</fullName>
    </submittedName>
</protein>
<dbReference type="GO" id="GO:0003677">
    <property type="term" value="F:DNA binding"/>
    <property type="evidence" value="ECO:0007669"/>
    <property type="project" value="UniProtKB-KW"/>
</dbReference>
<comment type="caution">
    <text evidence="5">The sequence shown here is derived from an EMBL/GenBank/DDBJ whole genome shotgun (WGS) entry which is preliminary data.</text>
</comment>
<gene>
    <name evidence="5" type="ORF">SAMN02744124_03136</name>
</gene>
<dbReference type="Pfam" id="PF12833">
    <property type="entry name" value="HTH_18"/>
    <property type="match status" value="1"/>
</dbReference>
<keyword evidence="3" id="KW-0804">Transcription</keyword>
<accession>A0ABY1M059</accession>
<evidence type="ECO:0000256" key="3">
    <source>
        <dbReference type="ARBA" id="ARBA00023163"/>
    </source>
</evidence>
<evidence type="ECO:0000313" key="5">
    <source>
        <dbReference type="EMBL" id="SMF44997.1"/>
    </source>
</evidence>
<feature type="domain" description="HTH araC/xylS-type" evidence="4">
    <location>
        <begin position="142"/>
        <end position="240"/>
    </location>
</feature>
<dbReference type="InterPro" id="IPR018060">
    <property type="entry name" value="HTH_AraC"/>
</dbReference>
<dbReference type="SUPFAM" id="SSF46689">
    <property type="entry name" value="Homeodomain-like"/>
    <property type="match status" value="2"/>
</dbReference>
<dbReference type="EMBL" id="FXAE01000036">
    <property type="protein sequence ID" value="SMF44997.1"/>
    <property type="molecule type" value="Genomic_DNA"/>
</dbReference>
<dbReference type="SMART" id="SM00342">
    <property type="entry name" value="HTH_ARAC"/>
    <property type="match status" value="1"/>
</dbReference>
<evidence type="ECO:0000259" key="4">
    <source>
        <dbReference type="PROSITE" id="PS01124"/>
    </source>
</evidence>
<dbReference type="InterPro" id="IPR009057">
    <property type="entry name" value="Homeodomain-like_sf"/>
</dbReference>
<dbReference type="PANTHER" id="PTHR43280">
    <property type="entry name" value="ARAC-FAMILY TRANSCRIPTIONAL REGULATOR"/>
    <property type="match status" value="1"/>
</dbReference>
<reference evidence="5 6" key="1">
    <citation type="submission" date="2017-04" db="EMBL/GenBank/DDBJ databases">
        <authorList>
            <person name="Varghese N."/>
            <person name="Submissions S."/>
        </authorList>
    </citation>
    <scope>NUCLEOTIDE SEQUENCE [LARGE SCALE GENOMIC DNA]</scope>
    <source>
        <strain evidence="5 6">J12</strain>
    </source>
</reference>
<evidence type="ECO:0000313" key="6">
    <source>
        <dbReference type="Proteomes" id="UP000192939"/>
    </source>
</evidence>
<dbReference type="PROSITE" id="PS01124">
    <property type="entry name" value="HTH_ARAC_FAMILY_2"/>
    <property type="match status" value="1"/>
</dbReference>
<proteinExistence type="predicted"/>
<sequence>MNFQQGQAYYQSSKMQVLQDRFVHPPVDYEQELLEAIRMGDEATALQVMRKINELEAAVLATYPLRSKKNALIASCTLFTRAIIQGGVDPEIAFHLSDTLILEIEKLNDLEALAQFEYEMLVQFVMTIQREREELPYSHLVKLAIHYIRQHIFDDLTLPLIANHLGVHPSYLSDRFRRETGVPLMKYINSRKIEESKYMLIYTNRSISEVAFHFKFCNQSYYTRLFKEFVGMTPKQFRTSGAGKSILERSL</sequence>
<keyword evidence="1" id="KW-0805">Transcription regulation</keyword>
<keyword evidence="6" id="KW-1185">Reference proteome</keyword>
<evidence type="ECO:0000256" key="2">
    <source>
        <dbReference type="ARBA" id="ARBA00023125"/>
    </source>
</evidence>
<dbReference type="Gene3D" id="1.10.10.60">
    <property type="entry name" value="Homeodomain-like"/>
    <property type="match status" value="2"/>
</dbReference>
<dbReference type="Proteomes" id="UP000192939">
    <property type="component" value="Unassembled WGS sequence"/>
</dbReference>
<name>A0ABY1M059_9BACL</name>
<dbReference type="PANTHER" id="PTHR43280:SF28">
    <property type="entry name" value="HTH-TYPE TRANSCRIPTIONAL ACTIVATOR RHAS"/>
    <property type="match status" value="1"/>
</dbReference>